<reference evidence="2" key="1">
    <citation type="submission" date="2015-10" db="EMBL/GenBank/DDBJ databases">
        <authorList>
            <person name="Gilbert D.G."/>
        </authorList>
    </citation>
    <scope>NUCLEOTIDE SEQUENCE</scope>
</reference>
<dbReference type="FunFam" id="3.40.50.720:FF:000084">
    <property type="entry name" value="Short-chain dehydrogenase reductase"/>
    <property type="match status" value="1"/>
</dbReference>
<accession>A0A170PU67</accession>
<dbReference type="SUPFAM" id="SSF51735">
    <property type="entry name" value="NAD(P)-binding Rossmann-fold domains"/>
    <property type="match status" value="1"/>
</dbReference>
<organism evidence="2">
    <name type="scientific">hydrothermal vent metagenome</name>
    <dbReference type="NCBI Taxonomy" id="652676"/>
    <lineage>
        <taxon>unclassified sequences</taxon>
        <taxon>metagenomes</taxon>
        <taxon>ecological metagenomes</taxon>
    </lineage>
</organism>
<dbReference type="PRINTS" id="PR00080">
    <property type="entry name" value="SDRFAMILY"/>
</dbReference>
<comment type="similarity">
    <text evidence="1">Belongs to the short-chain dehydrogenases/reductases (SDR) family.</text>
</comment>
<keyword evidence="2" id="KW-0560">Oxidoreductase</keyword>
<sequence>MGQVDGKIAIVTGAGSGIGRACALVLAREGAAIMATDIDDEGLRVTERLVTDAGGRIITAHQDVTDESMWEAIFSQTENAFGTPSVLVNNAGIAIAGAITDFTLDDWRKQMSVNVDSVFLGTRAAMRHMGSKGGSIVNISSVAGLRGAAGASAYCTSKGAVRLFSKAAAVECAQMGTGIRVNSVHPGIIDTPIWQKSITRMTEAMDEERVAALTAHSGANQMDVEAIATQSSPMGRAGRPEEVAELVLFLSSDASSYISGQEHVVDGAMTAR</sequence>
<dbReference type="InterPro" id="IPR002347">
    <property type="entry name" value="SDR_fam"/>
</dbReference>
<dbReference type="AlphaFoldDB" id="A0A170PU67"/>
<protein>
    <submittedName>
        <fullName evidence="2">3-oxoacyl-[acyl-carrier protein] reductase</fullName>
        <ecNumber evidence="2">1.1.1.100</ecNumber>
    </submittedName>
</protein>
<dbReference type="PROSITE" id="PS00061">
    <property type="entry name" value="ADH_SHORT"/>
    <property type="match status" value="1"/>
</dbReference>
<evidence type="ECO:0000313" key="2">
    <source>
        <dbReference type="EMBL" id="CUS57366.1"/>
    </source>
</evidence>
<dbReference type="PANTHER" id="PTHR42760">
    <property type="entry name" value="SHORT-CHAIN DEHYDROGENASES/REDUCTASES FAMILY MEMBER"/>
    <property type="match status" value="1"/>
</dbReference>
<dbReference type="Gene3D" id="3.40.50.720">
    <property type="entry name" value="NAD(P)-binding Rossmann-like Domain"/>
    <property type="match status" value="1"/>
</dbReference>
<dbReference type="InterPro" id="IPR036291">
    <property type="entry name" value="NAD(P)-bd_dom_sf"/>
</dbReference>
<dbReference type="Pfam" id="PF00106">
    <property type="entry name" value="adh_short"/>
    <property type="match status" value="1"/>
</dbReference>
<dbReference type="EMBL" id="CZQD01000039">
    <property type="protein sequence ID" value="CUS57366.1"/>
    <property type="molecule type" value="Genomic_DNA"/>
</dbReference>
<dbReference type="EC" id="1.1.1.100" evidence="2"/>
<dbReference type="InterPro" id="IPR020904">
    <property type="entry name" value="Sc_DH/Rdtase_CS"/>
</dbReference>
<dbReference type="PRINTS" id="PR00081">
    <property type="entry name" value="GDHRDH"/>
</dbReference>
<dbReference type="GO" id="GO:0004316">
    <property type="term" value="F:3-oxoacyl-[acyl-carrier-protein] reductase (NADPH) activity"/>
    <property type="evidence" value="ECO:0007669"/>
    <property type="project" value="UniProtKB-EC"/>
</dbReference>
<evidence type="ECO:0000256" key="1">
    <source>
        <dbReference type="ARBA" id="ARBA00006484"/>
    </source>
</evidence>
<proteinExistence type="inferred from homology"/>
<dbReference type="Pfam" id="PF13561">
    <property type="entry name" value="adh_short_C2"/>
    <property type="match status" value="1"/>
</dbReference>
<gene>
    <name evidence="2" type="ORF">MGWOODY_Hyp530</name>
</gene>
<name>A0A170PU67_9ZZZZ</name>